<dbReference type="HOGENOM" id="CLU_122989_2_0_1"/>
<name>A0A067PQ48_9AGAM</name>
<evidence type="ECO:0000313" key="1">
    <source>
        <dbReference type="EMBL" id="KDQ52446.1"/>
    </source>
</evidence>
<dbReference type="GO" id="GO:0046933">
    <property type="term" value="F:proton-transporting ATP synthase activity, rotational mechanism"/>
    <property type="evidence" value="ECO:0007669"/>
    <property type="project" value="TreeGrafter"/>
</dbReference>
<dbReference type="Proteomes" id="UP000027265">
    <property type="component" value="Unassembled WGS sequence"/>
</dbReference>
<gene>
    <name evidence="1" type="ORF">JAAARDRAFT_210598</name>
</gene>
<organism evidence="1 2">
    <name type="scientific">Jaapia argillacea MUCL 33604</name>
    <dbReference type="NCBI Taxonomy" id="933084"/>
    <lineage>
        <taxon>Eukaryota</taxon>
        <taxon>Fungi</taxon>
        <taxon>Dikarya</taxon>
        <taxon>Basidiomycota</taxon>
        <taxon>Agaricomycotina</taxon>
        <taxon>Agaricomycetes</taxon>
        <taxon>Agaricomycetidae</taxon>
        <taxon>Jaapiales</taxon>
        <taxon>Jaapiaceae</taxon>
        <taxon>Jaapia</taxon>
    </lineage>
</organism>
<dbReference type="Pfam" id="PF10775">
    <property type="entry name" value="ATP_sub_h"/>
    <property type="match status" value="1"/>
</dbReference>
<evidence type="ECO:0000313" key="2">
    <source>
        <dbReference type="Proteomes" id="UP000027265"/>
    </source>
</evidence>
<evidence type="ECO:0008006" key="3">
    <source>
        <dbReference type="Google" id="ProtNLM"/>
    </source>
</evidence>
<dbReference type="PANTHER" id="PTHR28207:SF1">
    <property type="entry name" value="ATP SYNTHASE SUBUNIT H, MITOCHONDRIAL"/>
    <property type="match status" value="1"/>
</dbReference>
<dbReference type="PANTHER" id="PTHR28207">
    <property type="entry name" value="ATP SYNTHASE SUBUNIT H, MITOCHONDRIAL"/>
    <property type="match status" value="1"/>
</dbReference>
<proteinExistence type="predicted"/>
<dbReference type="InParanoid" id="A0A067PQ48"/>
<protein>
    <recommendedName>
        <fullName evidence="3">ATP synthase subunit H, mitochondrial</fullName>
    </recommendedName>
</protein>
<dbReference type="InterPro" id="IPR019711">
    <property type="entry name" value="ATP_synth_F0_suH"/>
</dbReference>
<keyword evidence="2" id="KW-1185">Reference proteome</keyword>
<reference evidence="2" key="1">
    <citation type="journal article" date="2014" name="Proc. Natl. Acad. Sci. U.S.A.">
        <title>Extensive sampling of basidiomycete genomes demonstrates inadequacy of the white-rot/brown-rot paradigm for wood decay fungi.</title>
        <authorList>
            <person name="Riley R."/>
            <person name="Salamov A.A."/>
            <person name="Brown D.W."/>
            <person name="Nagy L.G."/>
            <person name="Floudas D."/>
            <person name="Held B.W."/>
            <person name="Levasseur A."/>
            <person name="Lombard V."/>
            <person name="Morin E."/>
            <person name="Otillar R."/>
            <person name="Lindquist E.A."/>
            <person name="Sun H."/>
            <person name="LaButti K.M."/>
            <person name="Schmutz J."/>
            <person name="Jabbour D."/>
            <person name="Luo H."/>
            <person name="Baker S.E."/>
            <person name="Pisabarro A.G."/>
            <person name="Walton J.D."/>
            <person name="Blanchette R.A."/>
            <person name="Henrissat B."/>
            <person name="Martin F."/>
            <person name="Cullen D."/>
            <person name="Hibbett D.S."/>
            <person name="Grigoriev I.V."/>
        </authorList>
    </citation>
    <scope>NUCLEOTIDE SEQUENCE [LARGE SCALE GENOMIC DNA]</scope>
    <source>
        <strain evidence="2">MUCL 33604</strain>
    </source>
</reference>
<accession>A0A067PQ48</accession>
<dbReference type="EMBL" id="KL197740">
    <property type="protein sequence ID" value="KDQ52446.1"/>
    <property type="molecule type" value="Genomic_DNA"/>
</dbReference>
<dbReference type="STRING" id="933084.A0A067PQ48"/>
<dbReference type="AlphaFoldDB" id="A0A067PQ48"/>
<dbReference type="OrthoDB" id="274752at2759"/>
<sequence>MSSVLRQAASAAKFSLRSQTRCLSTSPVTRKNLVQDLYVKELKAYKAPPAAKDAHVGNVKPFAAPSAPTAPSLPADLASELSSYDATEPVTEQKAAAALASTEDVGAGAEAYLAFLEADLPKAEVHH</sequence>
<dbReference type="FunCoup" id="A0A067PQ48">
    <property type="interactions" value="49"/>
</dbReference>